<accession>A0AAV3Q9Q0</accession>
<evidence type="ECO:0000313" key="2">
    <source>
        <dbReference type="EMBL" id="GAA0160215.1"/>
    </source>
</evidence>
<reference evidence="2 3" key="1">
    <citation type="submission" date="2024-01" db="EMBL/GenBank/DDBJ databases">
        <title>The complete chloroplast genome sequence of Lithospermum erythrorhizon: insights into the phylogenetic relationship among Boraginaceae species and the maternal lineages of purple gromwells.</title>
        <authorList>
            <person name="Okada T."/>
            <person name="Watanabe K."/>
        </authorList>
    </citation>
    <scope>NUCLEOTIDE SEQUENCE [LARGE SCALE GENOMIC DNA]</scope>
</reference>
<organism evidence="2 3">
    <name type="scientific">Lithospermum erythrorhizon</name>
    <name type="common">Purple gromwell</name>
    <name type="synonym">Lithospermum officinale var. erythrorhizon</name>
    <dbReference type="NCBI Taxonomy" id="34254"/>
    <lineage>
        <taxon>Eukaryota</taxon>
        <taxon>Viridiplantae</taxon>
        <taxon>Streptophyta</taxon>
        <taxon>Embryophyta</taxon>
        <taxon>Tracheophyta</taxon>
        <taxon>Spermatophyta</taxon>
        <taxon>Magnoliopsida</taxon>
        <taxon>eudicotyledons</taxon>
        <taxon>Gunneridae</taxon>
        <taxon>Pentapetalae</taxon>
        <taxon>asterids</taxon>
        <taxon>lamiids</taxon>
        <taxon>Boraginales</taxon>
        <taxon>Boraginaceae</taxon>
        <taxon>Boraginoideae</taxon>
        <taxon>Lithospermeae</taxon>
        <taxon>Lithospermum</taxon>
    </lineage>
</organism>
<dbReference type="AlphaFoldDB" id="A0AAV3Q9Q0"/>
<feature type="region of interest" description="Disordered" evidence="1">
    <location>
        <begin position="225"/>
        <end position="267"/>
    </location>
</feature>
<feature type="compositionally biased region" description="Basic residues" evidence="1">
    <location>
        <begin position="238"/>
        <end position="247"/>
    </location>
</feature>
<evidence type="ECO:0000313" key="3">
    <source>
        <dbReference type="Proteomes" id="UP001454036"/>
    </source>
</evidence>
<protein>
    <submittedName>
        <fullName evidence="2">Uncharacterized protein</fullName>
    </submittedName>
</protein>
<dbReference type="EMBL" id="BAABME010003809">
    <property type="protein sequence ID" value="GAA0160215.1"/>
    <property type="molecule type" value="Genomic_DNA"/>
</dbReference>
<evidence type="ECO:0000256" key="1">
    <source>
        <dbReference type="SAM" id="MobiDB-lite"/>
    </source>
</evidence>
<gene>
    <name evidence="2" type="ORF">LIER_16819</name>
</gene>
<feature type="region of interest" description="Disordered" evidence="1">
    <location>
        <begin position="1"/>
        <end position="65"/>
    </location>
</feature>
<dbReference type="Proteomes" id="UP001454036">
    <property type="component" value="Unassembled WGS sequence"/>
</dbReference>
<feature type="compositionally biased region" description="Polar residues" evidence="1">
    <location>
        <begin position="26"/>
        <end position="38"/>
    </location>
</feature>
<sequence length="267" mass="30323">MQVLNRSDLEGKQNEKILVDFEGRNEQTTISDSEQPGGSTPVLREQQSSEMNEEHGAPFAESKGTNIQQCSEMEAKKQHEFKEKVARLEQNKCYPLKQKVKATQVYQIEGGMRGNTCATRVGKTIDIEGATTPTMEKVPTKKFHTDLPIDFDPIMFNPDNHREMNWPQLVGKVKLVARRSVSPVGRSSEKLTKLRKRVDFLDHDVGKALTVDLNAYLEDNKVQFQVKYQDPPSPSRDHRPRRGRGRGRGQDYGRGYGPGRGRTQDVR</sequence>
<keyword evidence="3" id="KW-1185">Reference proteome</keyword>
<feature type="compositionally biased region" description="Gly residues" evidence="1">
    <location>
        <begin position="250"/>
        <end position="260"/>
    </location>
</feature>
<feature type="compositionally biased region" description="Basic and acidic residues" evidence="1">
    <location>
        <begin position="7"/>
        <end position="25"/>
    </location>
</feature>
<comment type="caution">
    <text evidence="2">The sequence shown here is derived from an EMBL/GenBank/DDBJ whole genome shotgun (WGS) entry which is preliminary data.</text>
</comment>
<proteinExistence type="predicted"/>
<name>A0AAV3Q9Q0_LITER</name>